<evidence type="ECO:0000313" key="1">
    <source>
        <dbReference type="EMBL" id="MBD8030030.1"/>
    </source>
</evidence>
<dbReference type="Proteomes" id="UP000650224">
    <property type="component" value="Unassembled WGS sequence"/>
</dbReference>
<name>A0A8I0HQW1_9CORY</name>
<evidence type="ECO:0008006" key="3">
    <source>
        <dbReference type="Google" id="ProtNLM"/>
    </source>
</evidence>
<dbReference type="EMBL" id="JACSPR010000004">
    <property type="protein sequence ID" value="MBD8030030.1"/>
    <property type="molecule type" value="Genomic_DNA"/>
</dbReference>
<accession>A0A8I0HQW1</accession>
<protein>
    <recommendedName>
        <fullName evidence="3">Polyketide cyclase</fullName>
    </recommendedName>
</protein>
<organism evidence="1 2">
    <name type="scientific">Corynebacterium gallinarum</name>
    <dbReference type="NCBI Taxonomy" id="2762214"/>
    <lineage>
        <taxon>Bacteria</taxon>
        <taxon>Bacillati</taxon>
        <taxon>Actinomycetota</taxon>
        <taxon>Actinomycetes</taxon>
        <taxon>Mycobacteriales</taxon>
        <taxon>Corynebacteriaceae</taxon>
        <taxon>Corynebacterium</taxon>
    </lineage>
</organism>
<dbReference type="InterPro" id="IPR023393">
    <property type="entry name" value="START-like_dom_sf"/>
</dbReference>
<reference evidence="1 2" key="1">
    <citation type="submission" date="2020-08" db="EMBL/GenBank/DDBJ databases">
        <title>A Genomic Blueprint of the Chicken Gut Microbiome.</title>
        <authorList>
            <person name="Gilroy R."/>
            <person name="Ravi A."/>
            <person name="Getino M."/>
            <person name="Pursley I."/>
            <person name="Horton D.L."/>
            <person name="Alikhan N.-F."/>
            <person name="Baker D."/>
            <person name="Gharbi K."/>
            <person name="Hall N."/>
            <person name="Watson M."/>
            <person name="Adriaenssens E.M."/>
            <person name="Foster-Nyarko E."/>
            <person name="Jarju S."/>
            <person name="Secka A."/>
            <person name="Antonio M."/>
            <person name="Oren A."/>
            <person name="Chaudhuri R."/>
            <person name="La Ragione R.M."/>
            <person name="Hildebrand F."/>
            <person name="Pallen M.J."/>
        </authorList>
    </citation>
    <scope>NUCLEOTIDE SEQUENCE [LARGE SCALE GENOMIC DNA]</scope>
    <source>
        <strain evidence="1 2">Sa1YVA5</strain>
    </source>
</reference>
<comment type="caution">
    <text evidence="1">The sequence shown here is derived from an EMBL/GenBank/DDBJ whole genome shotgun (WGS) entry which is preliminary data.</text>
</comment>
<keyword evidence="2" id="KW-1185">Reference proteome</keyword>
<dbReference type="SUPFAM" id="SSF55961">
    <property type="entry name" value="Bet v1-like"/>
    <property type="match status" value="1"/>
</dbReference>
<dbReference type="Gene3D" id="3.30.530.20">
    <property type="match status" value="1"/>
</dbReference>
<evidence type="ECO:0000313" key="2">
    <source>
        <dbReference type="Proteomes" id="UP000650224"/>
    </source>
</evidence>
<sequence length="201" mass="22292">MNPTTSIIRQVNRDNPEVVAHHVSARFPVPAEVLFTYLTEEKHLEQWFGKVTRDEFVYEIEGTASGRIESCADNSFLITWEKDGDVSFLNVEVTPDGAGSLLAAGYSTRTEDLREDFTNRYGSGATAVGWDLTLWALDRYIAGVTGEPPRDAYAEFVAHSARGWANADAAAGTIPGDPETIADNTYRFYLGLDDGYEKREK</sequence>
<dbReference type="RefSeq" id="WP_191733260.1">
    <property type="nucleotide sequence ID" value="NZ_JACSPR010000004.1"/>
</dbReference>
<dbReference type="AlphaFoldDB" id="A0A8I0HQW1"/>
<gene>
    <name evidence="1" type="ORF">H9627_06810</name>
</gene>
<proteinExistence type="predicted"/>